<dbReference type="EMBL" id="JACCJC010000082">
    <property type="protein sequence ID" value="KAF6227696.1"/>
    <property type="molecule type" value="Genomic_DNA"/>
</dbReference>
<protein>
    <submittedName>
        <fullName evidence="2">Uncharacterized protein</fullName>
    </submittedName>
</protein>
<sequence length="132" mass="14581">MLHTLKPDLFTSPTGEASQGVYWFERTREVPRGQMLGFGGVHSCTTCYNMDVVMTLPIGPAADREKKAGKAAAGTATKKDELIVVESTDDDHLRANDTPSKHGKGKDKELGKKMLKNYLEVKADMRRLNLTD</sequence>
<dbReference type="RefSeq" id="XP_037159187.1">
    <property type="nucleotide sequence ID" value="XM_037313899.1"/>
</dbReference>
<evidence type="ECO:0000313" key="2">
    <source>
        <dbReference type="EMBL" id="KAF6227696.1"/>
    </source>
</evidence>
<organism evidence="2 3">
    <name type="scientific">Letharia columbiana</name>
    <dbReference type="NCBI Taxonomy" id="112416"/>
    <lineage>
        <taxon>Eukaryota</taxon>
        <taxon>Fungi</taxon>
        <taxon>Dikarya</taxon>
        <taxon>Ascomycota</taxon>
        <taxon>Pezizomycotina</taxon>
        <taxon>Lecanoromycetes</taxon>
        <taxon>OSLEUM clade</taxon>
        <taxon>Lecanoromycetidae</taxon>
        <taxon>Lecanorales</taxon>
        <taxon>Lecanorineae</taxon>
        <taxon>Parmeliaceae</taxon>
        <taxon>Letharia</taxon>
    </lineage>
</organism>
<reference evidence="2 3" key="1">
    <citation type="journal article" date="2020" name="Genomics">
        <title>Complete, high-quality genomes from long-read metagenomic sequencing of two wolf lichen thalli reveals enigmatic genome architecture.</title>
        <authorList>
            <person name="McKenzie S.K."/>
            <person name="Walston R.F."/>
            <person name="Allen J.L."/>
        </authorList>
    </citation>
    <scope>NUCLEOTIDE SEQUENCE [LARGE SCALE GENOMIC DNA]</scope>
    <source>
        <strain evidence="2">WasteWater2</strain>
    </source>
</reference>
<dbReference type="Proteomes" id="UP000578531">
    <property type="component" value="Unassembled WGS sequence"/>
</dbReference>
<gene>
    <name evidence="2" type="ORF">HO173_012026</name>
</gene>
<proteinExistence type="predicted"/>
<feature type="region of interest" description="Disordered" evidence="1">
    <location>
        <begin position="88"/>
        <end position="111"/>
    </location>
</feature>
<evidence type="ECO:0000256" key="1">
    <source>
        <dbReference type="SAM" id="MobiDB-lite"/>
    </source>
</evidence>
<accession>A0A8H6CQX1</accession>
<name>A0A8H6CQX1_9LECA</name>
<evidence type="ECO:0000313" key="3">
    <source>
        <dbReference type="Proteomes" id="UP000578531"/>
    </source>
</evidence>
<comment type="caution">
    <text evidence="2">The sequence shown here is derived from an EMBL/GenBank/DDBJ whole genome shotgun (WGS) entry which is preliminary data.</text>
</comment>
<dbReference type="AlphaFoldDB" id="A0A8H6CQX1"/>
<dbReference type="GeneID" id="59293663"/>
<keyword evidence="3" id="KW-1185">Reference proteome</keyword>